<evidence type="ECO:0000259" key="4">
    <source>
        <dbReference type="PROSITE" id="PS50987"/>
    </source>
</evidence>
<feature type="domain" description="HTH arsR-type" evidence="4">
    <location>
        <begin position="1"/>
        <end position="76"/>
    </location>
</feature>
<dbReference type="SUPFAM" id="SSF46785">
    <property type="entry name" value="Winged helix' DNA-binding domain"/>
    <property type="match status" value="1"/>
</dbReference>
<organism evidence="5 6">
    <name type="scientific">Streptosporangium minutum</name>
    <dbReference type="NCBI Taxonomy" id="569862"/>
    <lineage>
        <taxon>Bacteria</taxon>
        <taxon>Bacillati</taxon>
        <taxon>Actinomycetota</taxon>
        <taxon>Actinomycetes</taxon>
        <taxon>Streptosporangiales</taxon>
        <taxon>Streptosporangiaceae</taxon>
        <taxon>Streptosporangium</taxon>
    </lineage>
</organism>
<dbReference type="InterPro" id="IPR036388">
    <property type="entry name" value="WH-like_DNA-bd_sf"/>
</dbReference>
<evidence type="ECO:0000256" key="2">
    <source>
        <dbReference type="ARBA" id="ARBA00023125"/>
    </source>
</evidence>
<dbReference type="PROSITE" id="PS50987">
    <property type="entry name" value="HTH_ARSR_2"/>
    <property type="match status" value="1"/>
</dbReference>
<dbReference type="InterPro" id="IPR001845">
    <property type="entry name" value="HTH_ArsR_DNA-bd_dom"/>
</dbReference>
<dbReference type="AlphaFoldDB" id="A0A243RP38"/>
<dbReference type="Gene3D" id="1.10.10.10">
    <property type="entry name" value="Winged helix-like DNA-binding domain superfamily/Winged helix DNA-binding domain"/>
    <property type="match status" value="1"/>
</dbReference>
<dbReference type="InterPro" id="IPR011991">
    <property type="entry name" value="ArsR-like_HTH"/>
</dbReference>
<dbReference type="EMBL" id="NGFP01000052">
    <property type="protein sequence ID" value="OUC96719.1"/>
    <property type="molecule type" value="Genomic_DNA"/>
</dbReference>
<keyword evidence="1" id="KW-0805">Transcription regulation</keyword>
<sequence length="76" mass="8009">ATRAAVLRTIAVDQGCSTSELARRIGVSVSNASKHAQVLNHAGLITSTRHANLVLHQLNDLGAGLLRHYRAQCPAG</sequence>
<dbReference type="PANTHER" id="PTHR43132:SF8">
    <property type="entry name" value="HTH-TYPE TRANSCRIPTIONAL REGULATOR KMTR"/>
    <property type="match status" value="1"/>
</dbReference>
<dbReference type="Pfam" id="PF12840">
    <property type="entry name" value="HTH_20"/>
    <property type="match status" value="1"/>
</dbReference>
<dbReference type="Proteomes" id="UP000194761">
    <property type="component" value="Unassembled WGS sequence"/>
</dbReference>
<reference evidence="5 6" key="1">
    <citation type="submission" date="2017-05" db="EMBL/GenBank/DDBJ databases">
        <title>Biotechnological potential of actinobacteria isolated from South African environments.</title>
        <authorList>
            <person name="Le Roes-Hill M."/>
            <person name="Prins A."/>
            <person name="Durrell K.A."/>
        </authorList>
    </citation>
    <scope>NUCLEOTIDE SEQUENCE [LARGE SCALE GENOMIC DNA]</scope>
    <source>
        <strain evidence="5">M26</strain>
    </source>
</reference>
<name>A0A243RP38_9ACTN</name>
<dbReference type="RefSeq" id="WP_133061655.1">
    <property type="nucleotide sequence ID" value="NZ_NGFP01000052.1"/>
</dbReference>
<gene>
    <name evidence="5" type="ORF">CA984_13830</name>
</gene>
<dbReference type="CDD" id="cd00090">
    <property type="entry name" value="HTH_ARSR"/>
    <property type="match status" value="1"/>
</dbReference>
<dbReference type="GO" id="GO:0003677">
    <property type="term" value="F:DNA binding"/>
    <property type="evidence" value="ECO:0007669"/>
    <property type="project" value="UniProtKB-KW"/>
</dbReference>
<evidence type="ECO:0000313" key="6">
    <source>
        <dbReference type="Proteomes" id="UP000194761"/>
    </source>
</evidence>
<evidence type="ECO:0000256" key="3">
    <source>
        <dbReference type="ARBA" id="ARBA00023163"/>
    </source>
</evidence>
<protein>
    <submittedName>
        <fullName evidence="5">Transcriptional regulator</fullName>
    </submittedName>
</protein>
<accession>A0A243RP38</accession>
<proteinExistence type="predicted"/>
<keyword evidence="6" id="KW-1185">Reference proteome</keyword>
<dbReference type="PANTHER" id="PTHR43132">
    <property type="entry name" value="ARSENICAL RESISTANCE OPERON REPRESSOR ARSR-RELATED"/>
    <property type="match status" value="1"/>
</dbReference>
<evidence type="ECO:0000313" key="5">
    <source>
        <dbReference type="EMBL" id="OUC96719.1"/>
    </source>
</evidence>
<comment type="caution">
    <text evidence="5">The sequence shown here is derived from an EMBL/GenBank/DDBJ whole genome shotgun (WGS) entry which is preliminary data.</text>
</comment>
<dbReference type="InterPro" id="IPR051011">
    <property type="entry name" value="Metal_resp_trans_reg"/>
</dbReference>
<dbReference type="InterPro" id="IPR036390">
    <property type="entry name" value="WH_DNA-bd_sf"/>
</dbReference>
<feature type="non-terminal residue" evidence="5">
    <location>
        <position position="1"/>
    </location>
</feature>
<evidence type="ECO:0000256" key="1">
    <source>
        <dbReference type="ARBA" id="ARBA00023015"/>
    </source>
</evidence>
<keyword evidence="2" id="KW-0238">DNA-binding</keyword>
<dbReference type="GO" id="GO:0003700">
    <property type="term" value="F:DNA-binding transcription factor activity"/>
    <property type="evidence" value="ECO:0007669"/>
    <property type="project" value="InterPro"/>
</dbReference>
<keyword evidence="3" id="KW-0804">Transcription</keyword>
<dbReference type="SMART" id="SM00418">
    <property type="entry name" value="HTH_ARSR"/>
    <property type="match status" value="1"/>
</dbReference>